<accession>A0A8J8P3V7</accession>
<dbReference type="EMBL" id="RRYP01001087">
    <property type="protein sequence ID" value="TNV86428.1"/>
    <property type="molecule type" value="Genomic_DNA"/>
</dbReference>
<evidence type="ECO:0000256" key="1">
    <source>
        <dbReference type="SAM" id="Phobius"/>
    </source>
</evidence>
<evidence type="ECO:0000313" key="3">
    <source>
        <dbReference type="Proteomes" id="UP000785679"/>
    </source>
</evidence>
<evidence type="ECO:0000313" key="2">
    <source>
        <dbReference type="EMBL" id="TNV86428.1"/>
    </source>
</evidence>
<dbReference type="Proteomes" id="UP000785679">
    <property type="component" value="Unassembled WGS sequence"/>
</dbReference>
<keyword evidence="1" id="KW-0472">Membrane</keyword>
<feature type="transmembrane region" description="Helical" evidence="1">
    <location>
        <begin position="50"/>
        <end position="70"/>
    </location>
</feature>
<dbReference type="AlphaFoldDB" id="A0A8J8P3V7"/>
<keyword evidence="1" id="KW-0812">Transmembrane</keyword>
<protein>
    <submittedName>
        <fullName evidence="2">Uncharacterized protein</fullName>
    </submittedName>
</protein>
<organism evidence="2 3">
    <name type="scientific">Halteria grandinella</name>
    <dbReference type="NCBI Taxonomy" id="5974"/>
    <lineage>
        <taxon>Eukaryota</taxon>
        <taxon>Sar</taxon>
        <taxon>Alveolata</taxon>
        <taxon>Ciliophora</taxon>
        <taxon>Intramacronucleata</taxon>
        <taxon>Spirotrichea</taxon>
        <taxon>Stichotrichia</taxon>
        <taxon>Sporadotrichida</taxon>
        <taxon>Halteriidae</taxon>
        <taxon>Halteria</taxon>
    </lineage>
</organism>
<gene>
    <name evidence="2" type="ORF">FGO68_gene5059</name>
</gene>
<keyword evidence="3" id="KW-1185">Reference proteome</keyword>
<name>A0A8J8P3V7_HALGN</name>
<keyword evidence="1" id="KW-1133">Transmembrane helix</keyword>
<proteinExistence type="predicted"/>
<reference evidence="2" key="1">
    <citation type="submission" date="2019-06" db="EMBL/GenBank/DDBJ databases">
        <authorList>
            <person name="Zheng W."/>
        </authorList>
    </citation>
    <scope>NUCLEOTIDE SEQUENCE</scope>
    <source>
        <strain evidence="2">QDHG01</strain>
    </source>
</reference>
<sequence length="81" mass="9262">MIWSRLDWIEDAMPGIQRDTIESEMMNERSFSMLQINCNADPKKSVMKILSARTVIILGLSVLLSNANIFNSSKQFQIINN</sequence>
<comment type="caution">
    <text evidence="2">The sequence shown here is derived from an EMBL/GenBank/DDBJ whole genome shotgun (WGS) entry which is preliminary data.</text>
</comment>